<dbReference type="PANTHER" id="PTHR12450:SF22">
    <property type="entry name" value="EXTRACELLULAR SERINE_THREONINE PROTEIN CG31145"/>
    <property type="match status" value="1"/>
</dbReference>
<feature type="active site" evidence="6">
    <location>
        <position position="11"/>
    </location>
</feature>
<keyword evidence="4" id="KW-1015">Disulfide bond</keyword>
<evidence type="ECO:0000259" key="9">
    <source>
        <dbReference type="Pfam" id="PF06702"/>
    </source>
</evidence>
<dbReference type="GO" id="GO:0046872">
    <property type="term" value="F:metal ion binding"/>
    <property type="evidence" value="ECO:0007669"/>
    <property type="project" value="UniProtKB-KW"/>
</dbReference>
<dbReference type="Pfam" id="PF06702">
    <property type="entry name" value="Fam20C"/>
    <property type="match status" value="1"/>
</dbReference>
<dbReference type="GO" id="GO:0016773">
    <property type="term" value="F:phosphotransferase activity, alcohol group as acceptor"/>
    <property type="evidence" value="ECO:0007669"/>
    <property type="project" value="TreeGrafter"/>
</dbReference>
<evidence type="ECO:0000256" key="4">
    <source>
        <dbReference type="ARBA" id="ARBA00023157"/>
    </source>
</evidence>
<dbReference type="Proteomes" id="UP000694388">
    <property type="component" value="Unplaced"/>
</dbReference>
<organism evidence="10 11">
    <name type="scientific">Eptatretus burgeri</name>
    <name type="common">Inshore hagfish</name>
    <dbReference type="NCBI Taxonomy" id="7764"/>
    <lineage>
        <taxon>Eukaryota</taxon>
        <taxon>Metazoa</taxon>
        <taxon>Chordata</taxon>
        <taxon>Craniata</taxon>
        <taxon>Vertebrata</taxon>
        <taxon>Cyclostomata</taxon>
        <taxon>Myxini</taxon>
        <taxon>Myxiniformes</taxon>
        <taxon>Myxinidae</taxon>
        <taxon>Eptatretinae</taxon>
        <taxon>Eptatretus</taxon>
    </lineage>
</organism>
<evidence type="ECO:0000256" key="5">
    <source>
        <dbReference type="ARBA" id="ARBA00023180"/>
    </source>
</evidence>
<name>A0A8C4N9Z7_EPTBU</name>
<dbReference type="InterPro" id="IPR009581">
    <property type="entry name" value="FAM20_C"/>
</dbReference>
<dbReference type="InterPro" id="IPR024869">
    <property type="entry name" value="FAM20"/>
</dbReference>
<reference evidence="10" key="1">
    <citation type="submission" date="2025-08" db="UniProtKB">
        <authorList>
            <consortium name="Ensembl"/>
        </authorList>
    </citation>
    <scope>IDENTIFICATION</scope>
</reference>
<evidence type="ECO:0000313" key="11">
    <source>
        <dbReference type="Proteomes" id="UP000694388"/>
    </source>
</evidence>
<sequence length="153" mass="17715">MFCFYYAGNMDRHHYDTFEKFGNDSFLLHFDNGLFGKHSHDELSILAPLQQCCRLRRSTYLKLRLLARPVHRLSDVMRESLAQDVLAPLLTEQHLAALDRRVSIVLRNVRHCVRVYGAENVLEPDTDLRLEADQADLTARFSQIRGTTTKKAL</sequence>
<feature type="domain" description="FAM20 C-terminal" evidence="9">
    <location>
        <begin position="6"/>
        <end position="121"/>
    </location>
</feature>
<dbReference type="Ensembl" id="ENSEBUT00000001541.1">
    <property type="protein sequence ID" value="ENSEBUP00000001219.1"/>
    <property type="gene ID" value="ENSEBUG00000001096.1"/>
</dbReference>
<evidence type="ECO:0000313" key="10">
    <source>
        <dbReference type="Ensembl" id="ENSEBUP00000001219.1"/>
    </source>
</evidence>
<evidence type="ECO:0000256" key="6">
    <source>
        <dbReference type="PIRSR" id="PIRSR624869-1"/>
    </source>
</evidence>
<keyword evidence="7" id="KW-0067">ATP-binding</keyword>
<dbReference type="PANTHER" id="PTHR12450">
    <property type="entry name" value="DENTIN MATRIX PROTEIN 4 PROTEIN FAM20"/>
    <property type="match status" value="1"/>
</dbReference>
<evidence type="ECO:0000256" key="2">
    <source>
        <dbReference type="ARBA" id="ARBA00006557"/>
    </source>
</evidence>
<comment type="similarity">
    <text evidence="2">Belongs to the FAM20 family.</text>
</comment>
<keyword evidence="7" id="KW-0547">Nucleotide-binding</keyword>
<feature type="binding site" evidence="7">
    <location>
        <position position="31"/>
    </location>
    <ligand>
        <name>ATP</name>
        <dbReference type="ChEBI" id="CHEBI:30616"/>
    </ligand>
</feature>
<accession>A0A8C4N9Z7</accession>
<evidence type="ECO:0000256" key="3">
    <source>
        <dbReference type="ARBA" id="ARBA00023034"/>
    </source>
</evidence>
<protein>
    <recommendedName>
        <fullName evidence="9">FAM20 C-terminal domain-containing protein</fullName>
    </recommendedName>
</protein>
<evidence type="ECO:0000256" key="8">
    <source>
        <dbReference type="PIRSR" id="PIRSR624869-3"/>
    </source>
</evidence>
<evidence type="ECO:0000256" key="1">
    <source>
        <dbReference type="ARBA" id="ARBA00004555"/>
    </source>
</evidence>
<feature type="binding site" evidence="8">
    <location>
        <position position="31"/>
    </location>
    <ligand>
        <name>Mn(2+)</name>
        <dbReference type="ChEBI" id="CHEBI:29035"/>
    </ligand>
</feature>
<dbReference type="AlphaFoldDB" id="A0A8C4N9Z7"/>
<keyword evidence="8" id="KW-0479">Metal-binding</keyword>
<evidence type="ECO:0000256" key="7">
    <source>
        <dbReference type="PIRSR" id="PIRSR624869-2"/>
    </source>
</evidence>
<dbReference type="GO" id="GO:0005794">
    <property type="term" value="C:Golgi apparatus"/>
    <property type="evidence" value="ECO:0007669"/>
    <property type="project" value="UniProtKB-SubCell"/>
</dbReference>
<keyword evidence="3" id="KW-0333">Golgi apparatus</keyword>
<comment type="cofactor">
    <cofactor evidence="8">
        <name>Mn(2+)</name>
        <dbReference type="ChEBI" id="CHEBI:29035"/>
    </cofactor>
</comment>
<dbReference type="OMA" id="HYETFTI"/>
<dbReference type="GeneTree" id="ENSGT00950000182951"/>
<keyword evidence="8" id="KW-0464">Manganese</keyword>
<keyword evidence="11" id="KW-1185">Reference proteome</keyword>
<reference evidence="10" key="2">
    <citation type="submission" date="2025-09" db="UniProtKB">
        <authorList>
            <consortium name="Ensembl"/>
        </authorList>
    </citation>
    <scope>IDENTIFICATION</scope>
</reference>
<keyword evidence="5" id="KW-0325">Glycoprotein</keyword>
<comment type="subcellular location">
    <subcellularLocation>
        <location evidence="1">Golgi apparatus</location>
    </subcellularLocation>
</comment>
<proteinExistence type="inferred from homology"/>
<dbReference type="GO" id="GO:0070166">
    <property type="term" value="P:enamel mineralization"/>
    <property type="evidence" value="ECO:0007669"/>
    <property type="project" value="TreeGrafter"/>
</dbReference>
<dbReference type="GO" id="GO:0005524">
    <property type="term" value="F:ATP binding"/>
    <property type="evidence" value="ECO:0007669"/>
    <property type="project" value="UniProtKB-KW"/>
</dbReference>